<dbReference type="PANTHER" id="PTHR42782:SF2">
    <property type="entry name" value="3-OXOACYL-[ACYL-CARRIER-PROTEIN] SYNTHASE-LIKE PROTEIN"/>
    <property type="match status" value="1"/>
</dbReference>
<comment type="caution">
    <text evidence="5">The sequence shown here is derived from an EMBL/GenBank/DDBJ whole genome shotgun (WGS) entry which is preliminary data.</text>
</comment>
<dbReference type="AlphaFoldDB" id="A0A177TKY2"/>
<keyword evidence="1" id="KW-0001">2Fe-2S</keyword>
<dbReference type="CDD" id="cd03467">
    <property type="entry name" value="Rieske"/>
    <property type="match status" value="1"/>
</dbReference>
<dbReference type="GO" id="GO:0051537">
    <property type="term" value="F:2 iron, 2 sulfur cluster binding"/>
    <property type="evidence" value="ECO:0007669"/>
    <property type="project" value="UniProtKB-KW"/>
</dbReference>
<dbReference type="Proteomes" id="UP000077521">
    <property type="component" value="Unassembled WGS sequence"/>
</dbReference>
<evidence type="ECO:0000256" key="3">
    <source>
        <dbReference type="ARBA" id="ARBA00023004"/>
    </source>
</evidence>
<dbReference type="InterPro" id="IPR017941">
    <property type="entry name" value="Rieske_2Fe-2S"/>
</dbReference>
<name>A0A177TKY2_9BASI</name>
<keyword evidence="6" id="KW-1185">Reference proteome</keyword>
<dbReference type="CDD" id="cd00657">
    <property type="entry name" value="Ferritin_like"/>
    <property type="match status" value="1"/>
</dbReference>
<dbReference type="PANTHER" id="PTHR42782">
    <property type="entry name" value="SI:CH73-314G15.3"/>
    <property type="match status" value="1"/>
</dbReference>
<reference evidence="5" key="2">
    <citation type="journal article" date="2019" name="IMA Fungus">
        <title>Genome sequencing and comparison of five Tilletia species to identify candidate genes for the detection of regulated species infecting wheat.</title>
        <authorList>
            <person name="Nguyen H.D.T."/>
            <person name="Sultana T."/>
            <person name="Kesanakurti P."/>
            <person name="Hambleton S."/>
        </authorList>
    </citation>
    <scope>NUCLEOTIDE SEQUENCE</scope>
    <source>
        <strain evidence="5">DAOMC 236416</strain>
    </source>
</reference>
<accession>A0A177TKY2</accession>
<dbReference type="Pfam" id="PF04305">
    <property type="entry name" value="DUF455"/>
    <property type="match status" value="1"/>
</dbReference>
<evidence type="ECO:0000256" key="4">
    <source>
        <dbReference type="ARBA" id="ARBA00023014"/>
    </source>
</evidence>
<dbReference type="GO" id="GO:0046872">
    <property type="term" value="F:metal ion binding"/>
    <property type="evidence" value="ECO:0007669"/>
    <property type="project" value="UniProtKB-KW"/>
</dbReference>
<dbReference type="Pfam" id="PF00355">
    <property type="entry name" value="Rieske"/>
    <property type="match status" value="1"/>
</dbReference>
<evidence type="ECO:0000256" key="1">
    <source>
        <dbReference type="ARBA" id="ARBA00022714"/>
    </source>
</evidence>
<keyword evidence="2" id="KW-0479">Metal-binding</keyword>
<sequence>MLRIAEAVALKTSARHHLTLRHGKTAQYHSLLLFTFPSDKEGHGGTRYYCMESTCPHLGAPLENASIEDVEDEGDIEDAVIVCPWHEYDFNLKTGESSTGMSTCVYTVEERDGEIWIDPPKPDVGSSDDWEIVELRPVSEAFTAREKNAEIASKMKALHVDDDVQSHGDAVPSSGETASIPPPDPLPTTVIEWAVLVLNTPEPAKKVHYTRLAVTAFRSGEVKQIGGGRWSTTKDGNDNSRTWVRKDSEIPPDMPARQDLQVVRPGQEAKRGKGGTVASRIALLHSLASIEQWAIDLAFDIIARAPQIAAKMHADGQLDSAKLPVSFYADFLKVALDEAKHFTLLSERLQEMGSYFGALPVHHGLWESAEKTADSLLARISVIHLVHEARGLDANPMTIKKFCNAKDDDSVKILNIIHSDECTHVGCGHRWLTWLCAHALPEPLDPVQTFRANVRSNFIGKVKGPFNVEDRARAGLTREWYDHDLKGESKGSAQIVGVQRAEIPGG</sequence>
<dbReference type="Gene3D" id="2.102.10.10">
    <property type="entry name" value="Rieske [2Fe-2S] iron-sulphur domain"/>
    <property type="match status" value="1"/>
</dbReference>
<keyword evidence="3" id="KW-0408">Iron</keyword>
<gene>
    <name evidence="5" type="ORF">A4X13_0g1439</name>
</gene>
<dbReference type="PROSITE" id="PS51296">
    <property type="entry name" value="RIESKE"/>
    <property type="match status" value="1"/>
</dbReference>
<dbReference type="InterPro" id="IPR036922">
    <property type="entry name" value="Rieske_2Fe-2S_sf"/>
</dbReference>
<dbReference type="SUPFAM" id="SSF47240">
    <property type="entry name" value="Ferritin-like"/>
    <property type="match status" value="1"/>
</dbReference>
<dbReference type="InterPro" id="IPR009078">
    <property type="entry name" value="Ferritin-like_SF"/>
</dbReference>
<keyword evidence="4" id="KW-0411">Iron-sulfur</keyword>
<evidence type="ECO:0000256" key="2">
    <source>
        <dbReference type="ARBA" id="ARBA00022723"/>
    </source>
</evidence>
<reference evidence="5" key="1">
    <citation type="submission" date="2016-04" db="EMBL/GenBank/DDBJ databases">
        <authorList>
            <person name="Nguyen H.D."/>
            <person name="Samba Siva P."/>
            <person name="Cullis J."/>
            <person name="Levesque C.A."/>
            <person name="Hambleton S."/>
        </authorList>
    </citation>
    <scope>NUCLEOTIDE SEQUENCE</scope>
    <source>
        <strain evidence="5">DAOMC 236416</strain>
    </source>
</reference>
<proteinExistence type="predicted"/>
<evidence type="ECO:0000313" key="5">
    <source>
        <dbReference type="EMBL" id="KAE8258808.1"/>
    </source>
</evidence>
<dbReference type="EMBL" id="LWDF02000056">
    <property type="protein sequence ID" value="KAE8258808.1"/>
    <property type="molecule type" value="Genomic_DNA"/>
</dbReference>
<organism evidence="5 6">
    <name type="scientific">Tilletia indica</name>
    <dbReference type="NCBI Taxonomy" id="43049"/>
    <lineage>
        <taxon>Eukaryota</taxon>
        <taxon>Fungi</taxon>
        <taxon>Dikarya</taxon>
        <taxon>Basidiomycota</taxon>
        <taxon>Ustilaginomycotina</taxon>
        <taxon>Exobasidiomycetes</taxon>
        <taxon>Tilletiales</taxon>
        <taxon>Tilletiaceae</taxon>
        <taxon>Tilletia</taxon>
    </lineage>
</organism>
<dbReference type="InterPro" id="IPR007402">
    <property type="entry name" value="DUF455"/>
</dbReference>
<protein>
    <submittedName>
        <fullName evidence="5">Uncharacterized protein</fullName>
    </submittedName>
</protein>
<evidence type="ECO:0000313" key="6">
    <source>
        <dbReference type="Proteomes" id="UP000077521"/>
    </source>
</evidence>
<dbReference type="SUPFAM" id="SSF50022">
    <property type="entry name" value="ISP domain"/>
    <property type="match status" value="1"/>
</dbReference>